<dbReference type="RefSeq" id="WP_366590092.1">
    <property type="nucleotide sequence ID" value="NZ_JBHSCL010000004.1"/>
</dbReference>
<comment type="caution">
    <text evidence="1">The sequence shown here is derived from an EMBL/GenBank/DDBJ whole genome shotgun (WGS) entry which is preliminary data.</text>
</comment>
<evidence type="ECO:0000313" key="2">
    <source>
        <dbReference type="Proteomes" id="UP001595841"/>
    </source>
</evidence>
<dbReference type="EMBL" id="JBHSCL010000004">
    <property type="protein sequence ID" value="MFC4219786.1"/>
    <property type="molecule type" value="Genomic_DNA"/>
</dbReference>
<dbReference type="Proteomes" id="UP001595841">
    <property type="component" value="Unassembled WGS sequence"/>
</dbReference>
<keyword evidence="2" id="KW-1185">Reference proteome</keyword>
<protein>
    <submittedName>
        <fullName evidence="1">Uncharacterized protein</fullName>
    </submittedName>
</protein>
<evidence type="ECO:0000313" key="1">
    <source>
        <dbReference type="EMBL" id="MFC4219786.1"/>
    </source>
</evidence>
<proteinExistence type="predicted"/>
<accession>A0ABV8PL69</accession>
<organism evidence="1 2">
    <name type="scientific">Flagellimonas marina</name>
    <dbReference type="NCBI Taxonomy" id="1775168"/>
    <lineage>
        <taxon>Bacteria</taxon>
        <taxon>Pseudomonadati</taxon>
        <taxon>Bacteroidota</taxon>
        <taxon>Flavobacteriia</taxon>
        <taxon>Flavobacteriales</taxon>
        <taxon>Flavobacteriaceae</taxon>
        <taxon>Flagellimonas</taxon>
    </lineage>
</organism>
<sequence length="124" mass="14393">MVGKEIDEHKDFLERAINYLKERGFTNIKTDLPGYESPKTFVKKKGGTNLSADISAHKNGRKYFFDISLKSFDPSKLKSKWLLLDTVARLRSNRFKIITTKGHFKFTDTLLRDVNLTNKEPIRI</sequence>
<reference evidence="2" key="1">
    <citation type="journal article" date="2019" name="Int. J. Syst. Evol. Microbiol.">
        <title>The Global Catalogue of Microorganisms (GCM) 10K type strain sequencing project: providing services to taxonomists for standard genome sequencing and annotation.</title>
        <authorList>
            <consortium name="The Broad Institute Genomics Platform"/>
            <consortium name="The Broad Institute Genome Sequencing Center for Infectious Disease"/>
            <person name="Wu L."/>
            <person name="Ma J."/>
        </authorList>
    </citation>
    <scope>NUCLEOTIDE SEQUENCE [LARGE SCALE GENOMIC DNA]</scope>
    <source>
        <strain evidence="2">CGMCC 1.15774</strain>
    </source>
</reference>
<gene>
    <name evidence="1" type="ORF">ACFOWS_06570</name>
</gene>
<name>A0ABV8PL69_9FLAO</name>